<dbReference type="Proteomes" id="UP000197138">
    <property type="component" value="Unassembled WGS sequence"/>
</dbReference>
<comment type="caution">
    <text evidence="1">The sequence shown here is derived from an EMBL/GenBank/DDBJ whole genome shotgun (WGS) entry which is preliminary data.</text>
</comment>
<organism evidence="1 2">
    <name type="scientific">Punica granatum</name>
    <name type="common">Pomegranate</name>
    <dbReference type="NCBI Taxonomy" id="22663"/>
    <lineage>
        <taxon>Eukaryota</taxon>
        <taxon>Viridiplantae</taxon>
        <taxon>Streptophyta</taxon>
        <taxon>Embryophyta</taxon>
        <taxon>Tracheophyta</taxon>
        <taxon>Spermatophyta</taxon>
        <taxon>Magnoliopsida</taxon>
        <taxon>eudicotyledons</taxon>
        <taxon>Gunneridae</taxon>
        <taxon>Pentapetalae</taxon>
        <taxon>rosids</taxon>
        <taxon>malvids</taxon>
        <taxon>Myrtales</taxon>
        <taxon>Lythraceae</taxon>
        <taxon>Punica</taxon>
    </lineage>
</organism>
<sequence>MHKEVTPFIQLGGHIWEGPWNLPLIQEEANRQNIAFEQAVQGVTQHSGAAAVKGVLSKHGDSAWQIYKAEGVLGGRGWEVKR</sequence>
<proteinExistence type="predicted"/>
<protein>
    <submittedName>
        <fullName evidence="1">Uncharacterized protein</fullName>
    </submittedName>
</protein>
<accession>A0A218WEB8</accession>
<gene>
    <name evidence="1" type="ORF">CDL15_Pgr011292</name>
</gene>
<name>A0A218WEB8_PUNGR</name>
<dbReference type="AlphaFoldDB" id="A0A218WEB8"/>
<evidence type="ECO:0000313" key="2">
    <source>
        <dbReference type="Proteomes" id="UP000197138"/>
    </source>
</evidence>
<evidence type="ECO:0000313" key="1">
    <source>
        <dbReference type="EMBL" id="OWM71165.1"/>
    </source>
</evidence>
<dbReference type="EMBL" id="MTKT01004486">
    <property type="protein sequence ID" value="OWM71165.1"/>
    <property type="molecule type" value="Genomic_DNA"/>
</dbReference>
<reference evidence="2" key="1">
    <citation type="journal article" date="2017" name="Plant J.">
        <title>The pomegranate (Punica granatum L.) genome and the genomics of punicalagin biosynthesis.</title>
        <authorList>
            <person name="Qin G."/>
            <person name="Xu C."/>
            <person name="Ming R."/>
            <person name="Tang H."/>
            <person name="Guyot R."/>
            <person name="Kramer E.M."/>
            <person name="Hu Y."/>
            <person name="Yi X."/>
            <person name="Qi Y."/>
            <person name="Xu X."/>
            <person name="Gao Z."/>
            <person name="Pan H."/>
            <person name="Jian J."/>
            <person name="Tian Y."/>
            <person name="Yue Z."/>
            <person name="Xu Y."/>
        </authorList>
    </citation>
    <scope>NUCLEOTIDE SEQUENCE [LARGE SCALE GENOMIC DNA]</scope>
    <source>
        <strain evidence="2">cv. Dabenzi</strain>
    </source>
</reference>